<keyword evidence="1" id="KW-0808">Transferase</keyword>
<reference evidence="1 2" key="1">
    <citation type="journal article" date="2017" name="Elife">
        <title>Extensive horizontal gene transfer in cheese-associated bacteria.</title>
        <authorList>
            <person name="Bonham K.S."/>
            <person name="Wolfe B.E."/>
            <person name="Dutton R.J."/>
        </authorList>
    </citation>
    <scope>NUCLEOTIDE SEQUENCE [LARGE SCALE GENOMIC DNA]</scope>
    <source>
        <strain evidence="1 2">341_9</strain>
    </source>
</reference>
<dbReference type="CDD" id="cd02513">
    <property type="entry name" value="CMP-NeuAc_Synthase"/>
    <property type="match status" value="1"/>
</dbReference>
<dbReference type="AlphaFoldDB" id="A0A2A3YKA0"/>
<dbReference type="SUPFAM" id="SSF53448">
    <property type="entry name" value="Nucleotide-diphospho-sugar transferases"/>
    <property type="match status" value="1"/>
</dbReference>
<name>A0A2A3YKA0_9MICO</name>
<dbReference type="Gene3D" id="3.90.550.10">
    <property type="entry name" value="Spore Coat Polysaccharide Biosynthesis Protein SpsA, Chain A"/>
    <property type="match status" value="1"/>
</dbReference>
<comment type="caution">
    <text evidence="1">The sequence shown here is derived from an EMBL/GenBank/DDBJ whole genome shotgun (WGS) entry which is preliminary data.</text>
</comment>
<proteinExistence type="predicted"/>
<organism evidence="1 2">
    <name type="scientific">Brachybacterium alimentarium</name>
    <dbReference type="NCBI Taxonomy" id="47845"/>
    <lineage>
        <taxon>Bacteria</taxon>
        <taxon>Bacillati</taxon>
        <taxon>Actinomycetota</taxon>
        <taxon>Actinomycetes</taxon>
        <taxon>Micrococcales</taxon>
        <taxon>Dermabacteraceae</taxon>
        <taxon>Brachybacterium</taxon>
    </lineage>
</organism>
<gene>
    <name evidence="1" type="ORF">CIK66_06935</name>
</gene>
<dbReference type="GO" id="GO:0008781">
    <property type="term" value="F:N-acylneuraminate cytidylyltransferase activity"/>
    <property type="evidence" value="ECO:0007669"/>
    <property type="project" value="TreeGrafter"/>
</dbReference>
<protein>
    <submittedName>
        <fullName evidence="1">Acylneuraminate cytidylyltransferase</fullName>
    </submittedName>
</protein>
<evidence type="ECO:0000313" key="2">
    <source>
        <dbReference type="Proteomes" id="UP000218598"/>
    </source>
</evidence>
<dbReference type="EMBL" id="NRGR01000012">
    <property type="protein sequence ID" value="PCC39708.1"/>
    <property type="molecule type" value="Genomic_DNA"/>
</dbReference>
<dbReference type="Pfam" id="PF02348">
    <property type="entry name" value="CTP_transf_3"/>
    <property type="match status" value="1"/>
</dbReference>
<keyword evidence="1" id="KW-0548">Nucleotidyltransferase</keyword>
<keyword evidence="2" id="KW-1185">Reference proteome</keyword>
<dbReference type="InterPro" id="IPR050793">
    <property type="entry name" value="CMP-NeuNAc_synthase"/>
</dbReference>
<evidence type="ECO:0000313" key="1">
    <source>
        <dbReference type="EMBL" id="PCC39708.1"/>
    </source>
</evidence>
<dbReference type="OrthoDB" id="9805604at2"/>
<dbReference type="PANTHER" id="PTHR21485">
    <property type="entry name" value="HAD SUPERFAMILY MEMBERS CMAS AND KDSC"/>
    <property type="match status" value="1"/>
</dbReference>
<dbReference type="InterPro" id="IPR029044">
    <property type="entry name" value="Nucleotide-diphossugar_trans"/>
</dbReference>
<dbReference type="InterPro" id="IPR003329">
    <property type="entry name" value="Cytidylyl_trans"/>
</dbReference>
<dbReference type="Proteomes" id="UP000218598">
    <property type="component" value="Unassembled WGS sequence"/>
</dbReference>
<dbReference type="PANTHER" id="PTHR21485:SF3">
    <property type="entry name" value="N-ACYLNEURAMINATE CYTIDYLYLTRANSFERASE"/>
    <property type="match status" value="1"/>
</dbReference>
<dbReference type="RefSeq" id="WP_096196831.1">
    <property type="nucleotide sequence ID" value="NZ_JBQQKG010000003.1"/>
</dbReference>
<sequence length="235" mass="25342">MTALAVIPARGGSKGIPRKNLLPVGGKPLIAWTIAQALEARGDGDVIVAVSTEDAEIAAVAREHGASVIERPAELATDTAPTEPTVLHAMDVVEADGTELDAVVLLQATSPVRRPDTIRRSIAQFRSTGVESLVGVVPESPFFWRLPTAPGQNAQAAYDVTARPRRQELTAQQMHYFENGSLYVTAPHIYRTRHNRIGGRTDLFVLDEVEGVDIDTLTDVAAAESMLTRLGWRTS</sequence>
<accession>A0A2A3YKA0</accession>